<dbReference type="PROSITE" id="PS51257">
    <property type="entry name" value="PROKAR_LIPOPROTEIN"/>
    <property type="match status" value="1"/>
</dbReference>
<name>A0A947DHM6_9CYAN</name>
<evidence type="ECO:0000313" key="3">
    <source>
        <dbReference type="Proteomes" id="UP000717364"/>
    </source>
</evidence>
<accession>A0A947DHM6</accession>
<dbReference type="AlphaFoldDB" id="A0A947DHM6"/>
<keyword evidence="3" id="KW-1185">Reference proteome</keyword>
<dbReference type="CDD" id="cd16364">
    <property type="entry name" value="T3SC_I-like"/>
    <property type="match status" value="1"/>
</dbReference>
<sequence>MTLFPRKAAFAIAGLITVSMPLFTTAACAQTSIERLQPMTLGRLEQILESEVDNVEGENGQWRFSVAGRAVIVLADASNDRMRVFSPVVPVDELTAQQVQAMLAANFHTALDARYAVTDGAVVAVYVHPLETLQADNFRSALRQVVSLAETFGTSYSSNELSFGLRQRQQPSDLEQI</sequence>
<dbReference type="Pfam" id="PF05932">
    <property type="entry name" value="CesT"/>
    <property type="match status" value="1"/>
</dbReference>
<feature type="signal peptide" evidence="1">
    <location>
        <begin position="1"/>
        <end position="29"/>
    </location>
</feature>
<evidence type="ECO:0000313" key="2">
    <source>
        <dbReference type="EMBL" id="MBT9316834.1"/>
    </source>
</evidence>
<protein>
    <submittedName>
        <fullName evidence="2">Type III secretion system chaperone</fullName>
    </submittedName>
</protein>
<gene>
    <name evidence="2" type="ORF">IXB50_15505</name>
</gene>
<reference evidence="2" key="2">
    <citation type="journal article" date="2021" name="Mar. Drugs">
        <title>Genome Reduction and Secondary Metabolism of the Marine Sponge-Associated Cyanobacterium Leptothoe.</title>
        <authorList>
            <person name="Konstantinou D."/>
            <person name="Popin R.V."/>
            <person name="Fewer D.P."/>
            <person name="Sivonen K."/>
            <person name="Gkelis S."/>
        </authorList>
    </citation>
    <scope>NUCLEOTIDE SEQUENCE</scope>
    <source>
        <strain evidence="2">TAU-MAC 1115</strain>
    </source>
</reference>
<dbReference type="SUPFAM" id="SSF69635">
    <property type="entry name" value="Type III secretory system chaperone-like"/>
    <property type="match status" value="1"/>
</dbReference>
<organism evidence="2 3">
    <name type="scientific">Leptothoe spongobia TAU-MAC 1115</name>
    <dbReference type="NCBI Taxonomy" id="1967444"/>
    <lineage>
        <taxon>Bacteria</taxon>
        <taxon>Bacillati</taxon>
        <taxon>Cyanobacteriota</taxon>
        <taxon>Cyanophyceae</taxon>
        <taxon>Nodosilineales</taxon>
        <taxon>Cymatolegaceae</taxon>
        <taxon>Leptothoe</taxon>
        <taxon>Leptothoe spongobia</taxon>
    </lineage>
</organism>
<dbReference type="Gene3D" id="3.30.1460.10">
    <property type="match status" value="1"/>
</dbReference>
<dbReference type="InterPro" id="IPR010261">
    <property type="entry name" value="Tir_chaperone"/>
</dbReference>
<keyword evidence="1" id="KW-0732">Signal</keyword>
<evidence type="ECO:0000256" key="1">
    <source>
        <dbReference type="SAM" id="SignalP"/>
    </source>
</evidence>
<dbReference type="RefSeq" id="WP_215609899.1">
    <property type="nucleotide sequence ID" value="NZ_JADOES010000033.1"/>
</dbReference>
<feature type="chain" id="PRO_5037323749" evidence="1">
    <location>
        <begin position="30"/>
        <end position="177"/>
    </location>
</feature>
<dbReference type="EMBL" id="JADOES010000033">
    <property type="protein sequence ID" value="MBT9316834.1"/>
    <property type="molecule type" value="Genomic_DNA"/>
</dbReference>
<comment type="caution">
    <text evidence="2">The sequence shown here is derived from an EMBL/GenBank/DDBJ whole genome shotgun (WGS) entry which is preliminary data.</text>
</comment>
<dbReference type="Proteomes" id="UP000717364">
    <property type="component" value="Unassembled WGS sequence"/>
</dbReference>
<dbReference type="GO" id="GO:0030254">
    <property type="term" value="P:protein secretion by the type III secretion system"/>
    <property type="evidence" value="ECO:0007669"/>
    <property type="project" value="InterPro"/>
</dbReference>
<proteinExistence type="predicted"/>
<reference evidence="2" key="1">
    <citation type="submission" date="2020-11" db="EMBL/GenBank/DDBJ databases">
        <authorList>
            <person name="Konstantinou D."/>
            <person name="Gkelis S."/>
            <person name="Popin R."/>
            <person name="Fewer D."/>
            <person name="Sivonen K."/>
        </authorList>
    </citation>
    <scope>NUCLEOTIDE SEQUENCE</scope>
    <source>
        <strain evidence="2">TAU-MAC 1115</strain>
    </source>
</reference>